<gene>
    <name evidence="1" type="ORF">BEN48_17475</name>
</gene>
<dbReference type="RefSeq" id="WP_070735652.1">
    <property type="nucleotide sequence ID" value="NZ_MDZC01000092.1"/>
</dbReference>
<dbReference type="Proteomes" id="UP000177791">
    <property type="component" value="Unassembled WGS sequence"/>
</dbReference>
<proteinExistence type="predicted"/>
<organism evidence="1 2">
    <name type="scientific">Hymenobacter glacialis</name>
    <dbReference type="NCBI Taxonomy" id="1908236"/>
    <lineage>
        <taxon>Bacteria</taxon>
        <taxon>Pseudomonadati</taxon>
        <taxon>Bacteroidota</taxon>
        <taxon>Cytophagia</taxon>
        <taxon>Cytophagales</taxon>
        <taxon>Hymenobacteraceae</taxon>
        <taxon>Hymenobacter</taxon>
    </lineage>
</organism>
<sequence>MSKFNPTSAGQSIDDAILAIQGDLTAPSATSQLDSWMQLLDGGGAGAQGEMLLELNNLKQYISRNDLANITHSLQALGQLTTKAASEVDVDEEISRKLRLLGEALNAASTTLVEPGS</sequence>
<reference evidence="1 2" key="1">
    <citation type="submission" date="2016-08" db="EMBL/GenBank/DDBJ databases">
        <title>Hymenobacter coccineus sp. nov., Hymenobacter lapidarius sp. nov. and Hymenobacter glacialis sp. nov., isolated from Antarctic soil.</title>
        <authorList>
            <person name="Sedlacek I."/>
            <person name="Kralova S."/>
            <person name="Kyrova K."/>
            <person name="Maslanova I."/>
            <person name="Stankova E."/>
            <person name="Vrbovska V."/>
            <person name="Nemec M."/>
            <person name="Bartak M."/>
            <person name="Svec P."/>
            <person name="Busse H.-J."/>
            <person name="Pantucek R."/>
        </authorList>
    </citation>
    <scope>NUCLEOTIDE SEQUENCE [LARGE SCALE GENOMIC DNA]</scope>
    <source>
        <strain evidence="1 2">CCM 8648</strain>
    </source>
</reference>
<comment type="caution">
    <text evidence="1">The sequence shown here is derived from an EMBL/GenBank/DDBJ whole genome shotgun (WGS) entry which is preliminary data.</text>
</comment>
<dbReference type="AlphaFoldDB" id="A0A1G1SW38"/>
<accession>A0A1G1SW38</accession>
<dbReference type="OrthoDB" id="884457at2"/>
<name>A0A1G1SW38_9BACT</name>
<dbReference type="EMBL" id="MDZC01000092">
    <property type="protein sequence ID" value="OGX82844.1"/>
    <property type="molecule type" value="Genomic_DNA"/>
</dbReference>
<keyword evidence="2" id="KW-1185">Reference proteome</keyword>
<protein>
    <submittedName>
        <fullName evidence="1">Uncharacterized protein</fullName>
    </submittedName>
</protein>
<evidence type="ECO:0000313" key="1">
    <source>
        <dbReference type="EMBL" id="OGX82844.1"/>
    </source>
</evidence>
<dbReference type="STRING" id="1908236.BEN48_17475"/>
<evidence type="ECO:0000313" key="2">
    <source>
        <dbReference type="Proteomes" id="UP000177791"/>
    </source>
</evidence>